<dbReference type="STRING" id="385682.SAMN05444380_10859"/>
<evidence type="ECO:0000256" key="1">
    <source>
        <dbReference type="PROSITE-ProRule" id="PRU00169"/>
    </source>
</evidence>
<feature type="domain" description="HTH LytTR-type" evidence="3">
    <location>
        <begin position="132"/>
        <end position="230"/>
    </location>
</feature>
<keyword evidence="5" id="KW-1185">Reference proteome</keyword>
<dbReference type="Pfam" id="PF04397">
    <property type="entry name" value="LytTR"/>
    <property type="match status" value="1"/>
</dbReference>
<dbReference type="PANTHER" id="PTHR37299">
    <property type="entry name" value="TRANSCRIPTIONAL REGULATOR-RELATED"/>
    <property type="match status" value="1"/>
</dbReference>
<evidence type="ECO:0000313" key="4">
    <source>
        <dbReference type="EMBL" id="SFE21016.1"/>
    </source>
</evidence>
<dbReference type="PROSITE" id="PS50110">
    <property type="entry name" value="RESPONSE_REGULATORY"/>
    <property type="match status" value="1"/>
</dbReference>
<dbReference type="Gene3D" id="3.40.50.2300">
    <property type="match status" value="1"/>
</dbReference>
<dbReference type="GO" id="GO:0003677">
    <property type="term" value="F:DNA binding"/>
    <property type="evidence" value="ECO:0007669"/>
    <property type="project" value="InterPro"/>
</dbReference>
<dbReference type="eggNOG" id="COG3279">
    <property type="taxonomic scope" value="Bacteria"/>
</dbReference>
<protein>
    <submittedName>
        <fullName evidence="4">Two component transcriptional regulator, LytTR family</fullName>
    </submittedName>
</protein>
<keyword evidence="1" id="KW-0597">Phosphoprotein</keyword>
<proteinExistence type="predicted"/>
<dbReference type="OrthoDB" id="1490554at2"/>
<dbReference type="RefSeq" id="WP_010528398.1">
    <property type="nucleotide sequence ID" value="NZ_AFSL01000083.1"/>
</dbReference>
<dbReference type="Pfam" id="PF00072">
    <property type="entry name" value="Response_reg"/>
    <property type="match status" value="1"/>
</dbReference>
<evidence type="ECO:0000313" key="5">
    <source>
        <dbReference type="Proteomes" id="UP000181976"/>
    </source>
</evidence>
<feature type="domain" description="Response regulatory" evidence="2">
    <location>
        <begin position="3"/>
        <end position="114"/>
    </location>
</feature>
<dbReference type="AlphaFoldDB" id="A0A1I1YNA0"/>
<dbReference type="InParanoid" id="A0A1I1YNA0"/>
<dbReference type="PANTHER" id="PTHR37299:SF1">
    <property type="entry name" value="STAGE 0 SPORULATION PROTEIN A HOMOLOG"/>
    <property type="match status" value="1"/>
</dbReference>
<organism evidence="4 5">
    <name type="scientific">Thermophagus xiamenensis</name>
    <dbReference type="NCBI Taxonomy" id="385682"/>
    <lineage>
        <taxon>Bacteria</taxon>
        <taxon>Pseudomonadati</taxon>
        <taxon>Bacteroidota</taxon>
        <taxon>Bacteroidia</taxon>
        <taxon>Marinilabiliales</taxon>
        <taxon>Marinilabiliaceae</taxon>
        <taxon>Thermophagus</taxon>
    </lineage>
</organism>
<dbReference type="PROSITE" id="PS50930">
    <property type="entry name" value="HTH_LYTTR"/>
    <property type="match status" value="1"/>
</dbReference>
<dbReference type="InterPro" id="IPR007492">
    <property type="entry name" value="LytTR_DNA-bd_dom"/>
</dbReference>
<dbReference type="SUPFAM" id="SSF52172">
    <property type="entry name" value="CheY-like"/>
    <property type="match status" value="1"/>
</dbReference>
<dbReference type="InterPro" id="IPR046947">
    <property type="entry name" value="LytR-like"/>
</dbReference>
<reference evidence="4 5" key="1">
    <citation type="submission" date="2016-10" db="EMBL/GenBank/DDBJ databases">
        <authorList>
            <person name="de Groot N.N."/>
        </authorList>
    </citation>
    <scope>NUCLEOTIDE SEQUENCE [LARGE SCALE GENOMIC DNA]</scope>
    <source>
        <strain evidence="4 5">DSM 19012</strain>
    </source>
</reference>
<sequence length="233" mass="26768">MIRCIAVDDEPDALGLIRTFSEQIPFLKVEAYCSDSVEAFPIIQQVKPDLLLLDIEMPDVNGIELYNKLNKEIFVIFTTAYSKYAVEGFNLNAIDYLLKPFDFSRFLKAIERADEMMRLKSIAGQKEDEAYIFIKSGYQNHKIVLSDISYIEAMDNHVRIHTSSKVYMPLLNLKGIMELLPVDRFIRIHRSYVVPIAKIKTFNSHYVIIGNKQVPVGKAYSSSFKEAIDIFKP</sequence>
<dbReference type="SMART" id="SM00850">
    <property type="entry name" value="LytTR"/>
    <property type="match status" value="1"/>
</dbReference>
<dbReference type="Gene3D" id="2.40.50.1020">
    <property type="entry name" value="LytTr DNA-binding domain"/>
    <property type="match status" value="1"/>
</dbReference>
<dbReference type="InterPro" id="IPR011006">
    <property type="entry name" value="CheY-like_superfamily"/>
</dbReference>
<accession>A0A1I1YNA0</accession>
<gene>
    <name evidence="4" type="ORF">SAMN05444380_10859</name>
</gene>
<dbReference type="InterPro" id="IPR001789">
    <property type="entry name" value="Sig_transdc_resp-reg_receiver"/>
</dbReference>
<dbReference type="EMBL" id="FONA01000008">
    <property type="protein sequence ID" value="SFE21016.1"/>
    <property type="molecule type" value="Genomic_DNA"/>
</dbReference>
<evidence type="ECO:0000259" key="3">
    <source>
        <dbReference type="PROSITE" id="PS50930"/>
    </source>
</evidence>
<name>A0A1I1YNA0_9BACT</name>
<evidence type="ECO:0000259" key="2">
    <source>
        <dbReference type="PROSITE" id="PS50110"/>
    </source>
</evidence>
<dbReference type="SMART" id="SM00448">
    <property type="entry name" value="REC"/>
    <property type="match status" value="1"/>
</dbReference>
<feature type="modified residue" description="4-aspartylphosphate" evidence="1">
    <location>
        <position position="54"/>
    </location>
</feature>
<dbReference type="GO" id="GO:0000156">
    <property type="term" value="F:phosphorelay response regulator activity"/>
    <property type="evidence" value="ECO:0007669"/>
    <property type="project" value="InterPro"/>
</dbReference>
<dbReference type="Proteomes" id="UP000181976">
    <property type="component" value="Unassembled WGS sequence"/>
</dbReference>